<keyword evidence="2" id="KW-1185">Reference proteome</keyword>
<dbReference type="EMBL" id="JBIACK010000008">
    <property type="protein sequence ID" value="MFE8702061.1"/>
    <property type="molecule type" value="Genomic_DNA"/>
</dbReference>
<reference evidence="1 2" key="1">
    <citation type="submission" date="2024-08" db="EMBL/GenBank/DDBJ databases">
        <title>Two novel Cytobacillus novel species.</title>
        <authorList>
            <person name="Liu G."/>
        </authorList>
    </citation>
    <scope>NUCLEOTIDE SEQUENCE [LARGE SCALE GENOMIC DNA]</scope>
    <source>
        <strain evidence="1 2">FJAT-54145</strain>
    </source>
</reference>
<evidence type="ECO:0000313" key="2">
    <source>
        <dbReference type="Proteomes" id="UP001601059"/>
    </source>
</evidence>
<evidence type="ECO:0008006" key="3">
    <source>
        <dbReference type="Google" id="ProtNLM"/>
    </source>
</evidence>
<accession>A0ABW6KD08</accession>
<gene>
    <name evidence="1" type="ORF">ACFYKX_15800</name>
</gene>
<proteinExistence type="predicted"/>
<sequence>MTDYNYLLMQYRTLWNNRLLMDENDSEQILKEAIMRELKDENSHPRIRKPLHEKFFLGTKRITDSSLAPEDKLALIQLHIELLEKIKIDGQ</sequence>
<organism evidence="1 2">
    <name type="scientific">Cytobacillus spartinae</name>
    <dbReference type="NCBI Taxonomy" id="3299023"/>
    <lineage>
        <taxon>Bacteria</taxon>
        <taxon>Bacillati</taxon>
        <taxon>Bacillota</taxon>
        <taxon>Bacilli</taxon>
        <taxon>Bacillales</taxon>
        <taxon>Bacillaceae</taxon>
        <taxon>Cytobacillus</taxon>
    </lineage>
</organism>
<dbReference type="Proteomes" id="UP001601059">
    <property type="component" value="Unassembled WGS sequence"/>
</dbReference>
<dbReference type="RefSeq" id="WP_389362029.1">
    <property type="nucleotide sequence ID" value="NZ_JBIACK010000008.1"/>
</dbReference>
<evidence type="ECO:0000313" key="1">
    <source>
        <dbReference type="EMBL" id="MFE8702061.1"/>
    </source>
</evidence>
<protein>
    <recommendedName>
        <fullName evidence="3">YojE</fullName>
    </recommendedName>
</protein>
<name>A0ABW6KD08_9BACI</name>
<comment type="caution">
    <text evidence="1">The sequence shown here is derived from an EMBL/GenBank/DDBJ whole genome shotgun (WGS) entry which is preliminary data.</text>
</comment>